<evidence type="ECO:0000259" key="6">
    <source>
        <dbReference type="PROSITE" id="PS50850"/>
    </source>
</evidence>
<name>A0A1Y5TD00_9RHOB</name>
<evidence type="ECO:0000256" key="3">
    <source>
        <dbReference type="ARBA" id="ARBA00022989"/>
    </source>
</evidence>
<evidence type="ECO:0000313" key="8">
    <source>
        <dbReference type="Proteomes" id="UP000193862"/>
    </source>
</evidence>
<dbReference type="OrthoDB" id="5526080at2"/>
<feature type="transmembrane region" description="Helical" evidence="5">
    <location>
        <begin position="295"/>
        <end position="321"/>
    </location>
</feature>
<evidence type="ECO:0000256" key="2">
    <source>
        <dbReference type="ARBA" id="ARBA00022692"/>
    </source>
</evidence>
<dbReference type="PANTHER" id="PTHR23514">
    <property type="entry name" value="BYPASS OF STOP CODON PROTEIN 6"/>
    <property type="match status" value="1"/>
</dbReference>
<dbReference type="InterPro" id="IPR020846">
    <property type="entry name" value="MFS_dom"/>
</dbReference>
<feature type="domain" description="Major facilitator superfamily (MFS) profile" evidence="6">
    <location>
        <begin position="204"/>
        <end position="384"/>
    </location>
</feature>
<protein>
    <submittedName>
        <fullName evidence="7">Major Facilitator Superfamily protein</fullName>
    </submittedName>
</protein>
<keyword evidence="8" id="KW-1185">Reference proteome</keyword>
<dbReference type="InterPro" id="IPR036259">
    <property type="entry name" value="MFS_trans_sf"/>
</dbReference>
<feature type="transmembrane region" description="Helical" evidence="5">
    <location>
        <begin position="75"/>
        <end position="93"/>
    </location>
</feature>
<dbReference type="GO" id="GO:0022857">
    <property type="term" value="F:transmembrane transporter activity"/>
    <property type="evidence" value="ECO:0007669"/>
    <property type="project" value="InterPro"/>
</dbReference>
<dbReference type="Gene3D" id="1.20.1250.20">
    <property type="entry name" value="MFS general substrate transporter like domains"/>
    <property type="match status" value="2"/>
</dbReference>
<dbReference type="Pfam" id="PF07690">
    <property type="entry name" value="MFS_1"/>
    <property type="match status" value="1"/>
</dbReference>
<keyword evidence="3 5" id="KW-1133">Transmembrane helix</keyword>
<evidence type="ECO:0000256" key="1">
    <source>
        <dbReference type="ARBA" id="ARBA00004141"/>
    </source>
</evidence>
<evidence type="ECO:0000256" key="4">
    <source>
        <dbReference type="ARBA" id="ARBA00023136"/>
    </source>
</evidence>
<feature type="transmembrane region" description="Helical" evidence="5">
    <location>
        <begin position="271"/>
        <end position="289"/>
    </location>
</feature>
<dbReference type="SUPFAM" id="SSF103473">
    <property type="entry name" value="MFS general substrate transporter"/>
    <property type="match status" value="1"/>
</dbReference>
<gene>
    <name evidence="7" type="ORF">AQS8620_02628</name>
</gene>
<dbReference type="InterPro" id="IPR051788">
    <property type="entry name" value="MFS_Transporter"/>
</dbReference>
<proteinExistence type="predicted"/>
<feature type="transmembrane region" description="Helical" evidence="5">
    <location>
        <begin position="200"/>
        <end position="218"/>
    </location>
</feature>
<evidence type="ECO:0000256" key="5">
    <source>
        <dbReference type="SAM" id="Phobius"/>
    </source>
</evidence>
<feature type="transmembrane region" description="Helical" evidence="5">
    <location>
        <begin position="238"/>
        <end position="259"/>
    </location>
</feature>
<organism evidence="7 8">
    <name type="scientific">Aquimixticola soesokkakensis</name>
    <dbReference type="NCBI Taxonomy" id="1519096"/>
    <lineage>
        <taxon>Bacteria</taxon>
        <taxon>Pseudomonadati</taxon>
        <taxon>Pseudomonadota</taxon>
        <taxon>Alphaproteobacteria</taxon>
        <taxon>Rhodobacterales</taxon>
        <taxon>Paracoccaceae</taxon>
        <taxon>Aquimixticola</taxon>
    </lineage>
</organism>
<dbReference type="InterPro" id="IPR011701">
    <property type="entry name" value="MFS"/>
</dbReference>
<dbReference type="Proteomes" id="UP000193862">
    <property type="component" value="Unassembled WGS sequence"/>
</dbReference>
<feature type="transmembrane region" description="Helical" evidence="5">
    <location>
        <begin position="333"/>
        <end position="353"/>
    </location>
</feature>
<dbReference type="AlphaFoldDB" id="A0A1Y5TD00"/>
<comment type="subcellular location">
    <subcellularLocation>
        <location evidence="1">Membrane</location>
        <topology evidence="1">Multi-pass membrane protein</topology>
    </subcellularLocation>
</comment>
<dbReference type="PROSITE" id="PS50850">
    <property type="entry name" value="MFS"/>
    <property type="match status" value="1"/>
</dbReference>
<accession>A0A1Y5TD00</accession>
<reference evidence="7 8" key="1">
    <citation type="submission" date="2017-03" db="EMBL/GenBank/DDBJ databases">
        <authorList>
            <person name="Afonso C.L."/>
            <person name="Miller P.J."/>
            <person name="Scott M.A."/>
            <person name="Spackman E."/>
            <person name="Goraichik I."/>
            <person name="Dimitrov K.M."/>
            <person name="Suarez D.L."/>
            <person name="Swayne D.E."/>
        </authorList>
    </citation>
    <scope>NUCLEOTIDE SEQUENCE [LARGE SCALE GENOMIC DNA]</scope>
    <source>
        <strain evidence="7 8">CECT 8620</strain>
    </source>
</reference>
<feature type="transmembrane region" description="Helical" evidence="5">
    <location>
        <begin position="359"/>
        <end position="378"/>
    </location>
</feature>
<feature type="transmembrane region" description="Helical" evidence="5">
    <location>
        <begin position="138"/>
        <end position="157"/>
    </location>
</feature>
<dbReference type="PANTHER" id="PTHR23514:SF13">
    <property type="entry name" value="INNER MEMBRANE PROTEIN YBJJ"/>
    <property type="match status" value="1"/>
</dbReference>
<sequence length="384" mass="39442">MSSMSQSLRHARAPAACLAALGAYWGVFAALVPDIKLQAGASDAEFGVALLGSACGGMISMALAPKVSQKLGSKVLPVVGIFAVLAMLTPLFAQSVGLLFLAMLCIGASFAMLDISANIRISNLEELSGMHLQNVSHAMYSAGFGVAALSGGLLRKAGFGPDVILPSLAVLVAFLVASSYEGRGWRVPTADEEDTHSARLPWGTVLIAGFIFFAAFTGENSTESWSALFIERELGAPAGEGGFGPAMLGLVMALGRLAGQSATARLGLGRMILISAAFATLGLVLVASAQGQTAALIGIAVIAAGLAVVVPTGNSLLGQCVRRDLRARAMSRAWMVGFLGFFVGPSSMGMIAQVSSLRVSFGVLAVLVAMIIPATLALSRRTRP</sequence>
<keyword evidence="4 5" id="KW-0472">Membrane</keyword>
<evidence type="ECO:0000313" key="7">
    <source>
        <dbReference type="EMBL" id="SLN59151.1"/>
    </source>
</evidence>
<keyword evidence="2 5" id="KW-0812">Transmembrane</keyword>
<feature type="transmembrane region" description="Helical" evidence="5">
    <location>
        <begin position="99"/>
        <end position="117"/>
    </location>
</feature>
<feature type="transmembrane region" description="Helical" evidence="5">
    <location>
        <begin position="45"/>
        <end position="63"/>
    </location>
</feature>
<dbReference type="RefSeq" id="WP_143267523.1">
    <property type="nucleotide sequence ID" value="NZ_FWFS01000010.1"/>
</dbReference>
<dbReference type="GO" id="GO:0016020">
    <property type="term" value="C:membrane"/>
    <property type="evidence" value="ECO:0007669"/>
    <property type="project" value="UniProtKB-SubCell"/>
</dbReference>
<feature type="transmembrane region" description="Helical" evidence="5">
    <location>
        <begin position="163"/>
        <end position="180"/>
    </location>
</feature>
<dbReference type="EMBL" id="FWFS01000010">
    <property type="protein sequence ID" value="SLN59151.1"/>
    <property type="molecule type" value="Genomic_DNA"/>
</dbReference>